<sequence>MRLKYGAVAAALMPGGAHAQAGFGVTLRRVVSQVGTGNCYETFGLAVRLPSHP</sequence>
<keyword evidence="3" id="KW-1185">Reference proteome</keyword>
<evidence type="ECO:0000313" key="3">
    <source>
        <dbReference type="Proteomes" id="UP000727654"/>
    </source>
</evidence>
<accession>A0ABN7Y416</accession>
<evidence type="ECO:0000256" key="1">
    <source>
        <dbReference type="SAM" id="SignalP"/>
    </source>
</evidence>
<protein>
    <submittedName>
        <fullName evidence="2">Uncharacterized protein</fullName>
    </submittedName>
</protein>
<dbReference type="EMBL" id="CAJZAI010000002">
    <property type="protein sequence ID" value="CAG9168109.1"/>
    <property type="molecule type" value="Genomic_DNA"/>
</dbReference>
<comment type="caution">
    <text evidence="2">The sequence shown here is derived from an EMBL/GenBank/DDBJ whole genome shotgun (WGS) entry which is preliminary data.</text>
</comment>
<gene>
    <name evidence="2" type="ORF">LMG23992_01021</name>
</gene>
<proteinExistence type="predicted"/>
<feature type="chain" id="PRO_5047434620" evidence="1">
    <location>
        <begin position="20"/>
        <end position="53"/>
    </location>
</feature>
<evidence type="ECO:0000313" key="2">
    <source>
        <dbReference type="EMBL" id="CAG9168109.1"/>
    </source>
</evidence>
<reference evidence="2 3" key="1">
    <citation type="submission" date="2021-08" db="EMBL/GenBank/DDBJ databases">
        <authorList>
            <person name="Peeters C."/>
        </authorList>
    </citation>
    <scope>NUCLEOTIDE SEQUENCE [LARGE SCALE GENOMIC DNA]</scope>
    <source>
        <strain evidence="2 3">LMG 23992</strain>
    </source>
</reference>
<keyword evidence="1" id="KW-0732">Signal</keyword>
<dbReference type="Proteomes" id="UP000727654">
    <property type="component" value="Unassembled WGS sequence"/>
</dbReference>
<organism evidence="2 3">
    <name type="scientific">Cupriavidus laharis</name>
    <dbReference type="NCBI Taxonomy" id="151654"/>
    <lineage>
        <taxon>Bacteria</taxon>
        <taxon>Pseudomonadati</taxon>
        <taxon>Pseudomonadota</taxon>
        <taxon>Betaproteobacteria</taxon>
        <taxon>Burkholderiales</taxon>
        <taxon>Burkholderiaceae</taxon>
        <taxon>Cupriavidus</taxon>
    </lineage>
</organism>
<feature type="signal peptide" evidence="1">
    <location>
        <begin position="1"/>
        <end position="19"/>
    </location>
</feature>
<name>A0ABN7Y416_9BURK</name>